<dbReference type="Proteomes" id="UP000772434">
    <property type="component" value="Unassembled WGS sequence"/>
</dbReference>
<evidence type="ECO:0000256" key="1">
    <source>
        <dbReference type="SAM" id="Phobius"/>
    </source>
</evidence>
<feature type="transmembrane region" description="Helical" evidence="1">
    <location>
        <begin position="228"/>
        <end position="250"/>
    </location>
</feature>
<dbReference type="EMBL" id="JADNRY010000438">
    <property type="protein sequence ID" value="KAF9056720.1"/>
    <property type="molecule type" value="Genomic_DNA"/>
</dbReference>
<keyword evidence="1" id="KW-0472">Membrane</keyword>
<protein>
    <submittedName>
        <fullName evidence="2">Uncharacterized protein</fullName>
    </submittedName>
</protein>
<feature type="transmembrane region" description="Helical" evidence="1">
    <location>
        <begin position="256"/>
        <end position="276"/>
    </location>
</feature>
<name>A0A9P5P4C2_9AGAR</name>
<feature type="transmembrane region" description="Helical" evidence="1">
    <location>
        <begin position="40"/>
        <end position="57"/>
    </location>
</feature>
<feature type="transmembrane region" description="Helical" evidence="1">
    <location>
        <begin position="69"/>
        <end position="87"/>
    </location>
</feature>
<feature type="transmembrane region" description="Helical" evidence="1">
    <location>
        <begin position="93"/>
        <end position="116"/>
    </location>
</feature>
<comment type="caution">
    <text evidence="2">The sequence shown here is derived from an EMBL/GenBank/DDBJ whole genome shotgun (WGS) entry which is preliminary data.</text>
</comment>
<keyword evidence="1" id="KW-1133">Transmembrane helix</keyword>
<evidence type="ECO:0000313" key="3">
    <source>
        <dbReference type="Proteomes" id="UP000772434"/>
    </source>
</evidence>
<reference evidence="2" key="1">
    <citation type="submission" date="2020-11" db="EMBL/GenBank/DDBJ databases">
        <authorList>
            <consortium name="DOE Joint Genome Institute"/>
            <person name="Ahrendt S."/>
            <person name="Riley R."/>
            <person name="Andreopoulos W."/>
            <person name="Labutti K."/>
            <person name="Pangilinan J."/>
            <person name="Ruiz-Duenas F.J."/>
            <person name="Barrasa J.M."/>
            <person name="Sanchez-Garcia M."/>
            <person name="Camarero S."/>
            <person name="Miyauchi S."/>
            <person name="Serrano A."/>
            <person name="Linde D."/>
            <person name="Babiker R."/>
            <person name="Drula E."/>
            <person name="Ayuso-Fernandez I."/>
            <person name="Pacheco R."/>
            <person name="Padilla G."/>
            <person name="Ferreira P."/>
            <person name="Barriuso J."/>
            <person name="Kellner H."/>
            <person name="Castanera R."/>
            <person name="Alfaro M."/>
            <person name="Ramirez L."/>
            <person name="Pisabarro A.G."/>
            <person name="Kuo A."/>
            <person name="Tritt A."/>
            <person name="Lipzen A."/>
            <person name="He G."/>
            <person name="Yan M."/>
            <person name="Ng V."/>
            <person name="Cullen D."/>
            <person name="Martin F."/>
            <person name="Rosso M.-N."/>
            <person name="Henrissat B."/>
            <person name="Hibbett D."/>
            <person name="Martinez A.T."/>
            <person name="Grigoriev I.V."/>
        </authorList>
    </citation>
    <scope>NUCLEOTIDE SEQUENCE</scope>
    <source>
        <strain evidence="2">AH 40177</strain>
    </source>
</reference>
<dbReference type="OrthoDB" id="3234297at2759"/>
<gene>
    <name evidence="2" type="ORF">BDP27DRAFT_641154</name>
</gene>
<sequence length="442" mass="50629">MSSLGNTALWNSSNPYVEEVEGYLLCVYSFEGENPDMQGFAVRLSNFIVNICLVILIRYSEENIAESLSVLLLQIYTLLVCAFISMIQKQLSIADAHFAVTSTVSPLSLYLVYASVRKLIKKSSYLFSRLGQNSTKYLVMSLLMVPIWFTIELLIYFADVFSDVPRCPHITLVSWIMFSLMSVFTTFVFAAMVAVVLISIWVVYLLRHFRDILGEYRRLKMKAPRWKRFRWVQWLPLWFNSLMSAQWNVLTLSHPWLASFTILVTYIAWGSALNLYTVDMSYFYYQLIVSIQEENGVAPDDIKPYAAPSGYQPLGYGQLLAGAVAFPPLWDVLCLIWAGRHEILAWIKRYPTTFWNAVIFLLTGHRNPWKKVLAGRTGDSESTYDSVPLTGPGEELKVDQDSIYENNDKVEPSLDAAWRSTTSLDYSSVYVPPTTLYDPYQR</sequence>
<feature type="transmembrane region" description="Helical" evidence="1">
    <location>
        <begin position="137"/>
        <end position="158"/>
    </location>
</feature>
<dbReference type="AlphaFoldDB" id="A0A9P5P4C2"/>
<feature type="transmembrane region" description="Helical" evidence="1">
    <location>
        <begin position="178"/>
        <end position="207"/>
    </location>
</feature>
<accession>A0A9P5P4C2</accession>
<keyword evidence="1" id="KW-0812">Transmembrane</keyword>
<evidence type="ECO:0000313" key="2">
    <source>
        <dbReference type="EMBL" id="KAF9056720.1"/>
    </source>
</evidence>
<organism evidence="2 3">
    <name type="scientific">Rhodocollybia butyracea</name>
    <dbReference type="NCBI Taxonomy" id="206335"/>
    <lineage>
        <taxon>Eukaryota</taxon>
        <taxon>Fungi</taxon>
        <taxon>Dikarya</taxon>
        <taxon>Basidiomycota</taxon>
        <taxon>Agaricomycotina</taxon>
        <taxon>Agaricomycetes</taxon>
        <taxon>Agaricomycetidae</taxon>
        <taxon>Agaricales</taxon>
        <taxon>Marasmiineae</taxon>
        <taxon>Omphalotaceae</taxon>
        <taxon>Rhodocollybia</taxon>
    </lineage>
</organism>
<proteinExistence type="predicted"/>
<keyword evidence="3" id="KW-1185">Reference proteome</keyword>